<dbReference type="RefSeq" id="WP_263796464.1">
    <property type="nucleotide sequence ID" value="NZ_AP027141.1"/>
</dbReference>
<dbReference type="InterPro" id="IPR036465">
    <property type="entry name" value="vWFA_dom_sf"/>
</dbReference>
<accession>A0ABM8DVS6</accession>
<dbReference type="InterPro" id="IPR001434">
    <property type="entry name" value="OmcB-like_DUF11"/>
</dbReference>
<feature type="region of interest" description="Disordered" evidence="1">
    <location>
        <begin position="1"/>
        <end position="30"/>
    </location>
</feature>
<dbReference type="InterPro" id="IPR051172">
    <property type="entry name" value="Chlamydia_OmcB"/>
</dbReference>
<dbReference type="InterPro" id="IPR002035">
    <property type="entry name" value="VWF_A"/>
</dbReference>
<evidence type="ECO:0000259" key="3">
    <source>
        <dbReference type="PROSITE" id="PS50234"/>
    </source>
</evidence>
<evidence type="ECO:0000313" key="4">
    <source>
        <dbReference type="EMBL" id="BDV29715.1"/>
    </source>
</evidence>
<evidence type="ECO:0000256" key="2">
    <source>
        <dbReference type="SAM" id="Phobius"/>
    </source>
</evidence>
<keyword evidence="5" id="KW-1185">Reference proteome</keyword>
<feature type="compositionally biased region" description="Basic residues" evidence="1">
    <location>
        <begin position="10"/>
        <end position="30"/>
    </location>
</feature>
<dbReference type="NCBIfam" id="TIGR01451">
    <property type="entry name" value="B_ant_repeat"/>
    <property type="match status" value="2"/>
</dbReference>
<dbReference type="EMBL" id="AP027141">
    <property type="protein sequence ID" value="BDV29715.1"/>
    <property type="molecule type" value="Genomic_DNA"/>
</dbReference>
<sequence length="2125" mass="217066">MQNGSDAQGHRRVGMRRSLRQQRAHSAASRRRFAGGLVALLSGALILTGISPARAEETAPTSDSSSAEEEAADSDESAASEPDEDPAASPTPSIADEASPAPSALPSDTPTAEPEPSPSADAGDPAPTTAPRSPRARGITPLAVNDVGANGTGAGPAPAAGQVTITIRKGGDRNGGTTIAALGGAQFGVYEASSLTDVTNATPVATCTTDTALDAEGRCWVTVPTRGSGAGSSTAGYVVREIAAPSGYRILSTFTTSTNGTTVGATQPYSFYTGQVGPTRTTAQRTFALPDGNFPTYTPGADNLRFSGGTWVNARTNPAIPPQCGLNIALLVDLSGSVNGVTGGQQAVRDSATAVIDALTGTPSQVALHTFGTLSPAPNPNTNPTIPGFPAYGKNANLGLQSVATADAAALIRAKAQNLTTAGLPSTQYTNWDDGLFKLIGLAPNLDGVIVITDGMPTRYSPGGAVGGGAFTRFIEVENAVASANALKAQSVKVITVGVGNGAAGDAALNLQAISGPAAGSDYYQVGWAELAAQMKALAQANCQGTVNVIKQGIPAGGTFADRAERANWPFTATAPGATVRIDQAGTEFATTASGQTGPTGVLGFRSQFAGTTEAQRRLSVTETPSPLYTLRPWSVAEGAHTAGDYARCTASSAPDTPLDITNVVSGSAPGFVVDPISTATVSCTVINQALDQTARLQVDKVWRIDTNGDGAFEEVTEPNVEPTALQVAADLQLGGNAGISPIGPWNFGQIYPGLAVGSTVTVSESVRGLPVLCTNTAAYSPALTDGRTTLSLTTQQGINVVTITNTVTCETRLTLVKSVTGGGTPATDWTLDAIAPSGALAGPSGTTGATAPVTAGVVYPLAESADTAAAQGYVQRWTPSLQAQWAANQAAGATGSWTCVQATGFDGTEPIWASNQYDGRNGGVTVATGGWSKCEAINDPKPALQLVKRVLVDGVTTTVPVGDPRWTLGASWTALTSLESGGTTDGITPYPGTQTAVSGGAGFAATPVLPGHYSLSETGGADGYVNGTSFSCAVDRAPSQTVVLGSGDLLLQAGDTAVCTILNSAVPAEGSISKEAREPVQNADGTWTIVYDITVTNGSAASTFFYDLSDTLDFGGGLVPDLTASTWTGPDGIEHDFDTLTETLATDAGVTPAEGEHVYTVTVVADILAGTETGDTWECERDTTTPAAGGFLNSVTLSTADADDVTVYACEEPAFPEVTKTAGVPVWNADDGSWTVSYEIAVTNTSPEGTGVALQADLVDTLPVLPDGWTLVGSWTAAAADDATEDPTDAEATASPWEIWSGVLPAGATFTYTVTGELQPDSDAVPIGACDEGGGLVNAATVTSGRIVDTDDDCAQIDTPELTVEKTDGTAVQLSDGTWQVDYTVTVSNPGTVGTVYTLEDVPDLGTGFTVVDADWAGLPVPVDDTPIEPGGSDAFVYRVIAAFAPTEGAELTCDEDDGGAFYNVVTVTFPGGEDDDSGCAEPGAPTIQKSPVATVTNPDGTSTIAYDIVVANDSGVTVFYTLTDTRPSAPAGTTITDWRIDGAVWPADDVLAERSLASGRTHTYRVTAVVTLTETAVLTPDACGEGTADGIAIINEAVVTNGIATDDDDACTTVEVDDVGIEKTASNLPASGSVEPGDTFDYVLTVTNDGPRPVADVVVTDAVSDRLEVTALTLPPGWVNDNAELVDADNTVRVSTPILAAGASVEIVITVEFLPRAAADEPPALIGDEPAPTPPAPLESLVNEACVAAASDGNPDNDCDELEIDTREITAVLYTRCVNDAPLLGWTVAKSALLVDEPIDMLWTPDDASPATVPASVAQQEPGGTATWTHEIRWPGTAYSPSGISIDYPGWRAIRAGDLAPGGGYINPATGLVMTPAEQSLFVFNGLILDPSEIDFAWRSASTVTFTVNPEVSFAVTYPDATPDCAGARHTDVRIEKTASVPETGAGDSFTYDIDVRNVSDDSAAEGVVVTDAIPAELRVTSVTWAGQGDPETFPSWDTCAVTGQDGAGYGGTLRCVLTGPLQPTTVEDGASAAPTITLGVTVHPAAASGVITNIAVVDYHTFGHPDDPGRDADDAVVVLDELSATGAVPPAWPTALGILSLLAGIAAVLAVHRRRRDGVAAH</sequence>
<dbReference type="Gene3D" id="3.40.50.410">
    <property type="entry name" value="von Willebrand factor, type A domain"/>
    <property type="match status" value="1"/>
</dbReference>
<dbReference type="SMART" id="SM00327">
    <property type="entry name" value="VWA"/>
    <property type="match status" value="1"/>
</dbReference>
<feature type="compositionally biased region" description="Acidic residues" evidence="1">
    <location>
        <begin position="66"/>
        <end position="86"/>
    </location>
</feature>
<feature type="compositionally biased region" description="Low complexity" evidence="1">
    <location>
        <begin position="118"/>
        <end position="137"/>
    </location>
</feature>
<feature type="domain" description="VWFA" evidence="3">
    <location>
        <begin position="327"/>
        <end position="550"/>
    </location>
</feature>
<organism evidence="4 5">
    <name type="scientific">Microbacterium terricola</name>
    <dbReference type="NCBI Taxonomy" id="344163"/>
    <lineage>
        <taxon>Bacteria</taxon>
        <taxon>Bacillati</taxon>
        <taxon>Actinomycetota</taxon>
        <taxon>Actinomycetes</taxon>
        <taxon>Micrococcales</taxon>
        <taxon>Microbacteriaceae</taxon>
        <taxon>Microbacterium</taxon>
    </lineage>
</organism>
<dbReference type="Gene3D" id="2.60.40.10">
    <property type="entry name" value="Immunoglobulins"/>
    <property type="match status" value="1"/>
</dbReference>
<dbReference type="InterPro" id="IPR013783">
    <property type="entry name" value="Ig-like_fold"/>
</dbReference>
<keyword evidence="2" id="KW-0812">Transmembrane</keyword>
<dbReference type="Proteomes" id="UP001317779">
    <property type="component" value="Chromosome"/>
</dbReference>
<feature type="transmembrane region" description="Helical" evidence="2">
    <location>
        <begin position="2094"/>
        <end position="2114"/>
    </location>
</feature>
<dbReference type="Gene3D" id="2.60.40.740">
    <property type="match status" value="1"/>
</dbReference>
<dbReference type="PANTHER" id="PTHR34819:SF3">
    <property type="entry name" value="CELL SURFACE PROTEIN"/>
    <property type="match status" value="1"/>
</dbReference>
<evidence type="ECO:0000256" key="1">
    <source>
        <dbReference type="SAM" id="MobiDB-lite"/>
    </source>
</evidence>
<feature type="region of interest" description="Disordered" evidence="1">
    <location>
        <begin position="50"/>
        <end position="138"/>
    </location>
</feature>
<dbReference type="InterPro" id="IPR047589">
    <property type="entry name" value="DUF11_rpt"/>
</dbReference>
<dbReference type="CDD" id="cd00198">
    <property type="entry name" value="vWFA"/>
    <property type="match status" value="1"/>
</dbReference>
<gene>
    <name evidence="4" type="ORF">Microterr_03750</name>
</gene>
<dbReference type="PROSITE" id="PS50234">
    <property type="entry name" value="VWFA"/>
    <property type="match status" value="1"/>
</dbReference>
<keyword evidence="2" id="KW-0472">Membrane</keyword>
<dbReference type="Pfam" id="PF01345">
    <property type="entry name" value="DUF11"/>
    <property type="match status" value="2"/>
</dbReference>
<dbReference type="PANTHER" id="PTHR34819">
    <property type="entry name" value="LARGE CYSTEINE-RICH PERIPLASMIC PROTEIN OMCB"/>
    <property type="match status" value="1"/>
</dbReference>
<reference evidence="4 5" key="1">
    <citation type="submission" date="2022-12" db="EMBL/GenBank/DDBJ databases">
        <title>Microbacterium terricola strain KV-448 chromosome, complete genome.</title>
        <authorList>
            <person name="Oshima T."/>
            <person name="Moriya T."/>
            <person name="Bessho Y."/>
        </authorList>
    </citation>
    <scope>NUCLEOTIDE SEQUENCE [LARGE SCALE GENOMIC DNA]</scope>
    <source>
        <strain evidence="4 5">KV-448</strain>
    </source>
</reference>
<proteinExistence type="predicted"/>
<name>A0ABM8DVS6_9MICO</name>
<keyword evidence="2" id="KW-1133">Transmembrane helix</keyword>
<protein>
    <recommendedName>
        <fullName evidence="3">VWFA domain-containing protein</fullName>
    </recommendedName>
</protein>
<evidence type="ECO:0000313" key="5">
    <source>
        <dbReference type="Proteomes" id="UP001317779"/>
    </source>
</evidence>
<dbReference type="SUPFAM" id="SSF53300">
    <property type="entry name" value="vWA-like"/>
    <property type="match status" value="1"/>
</dbReference>